<dbReference type="EMBL" id="JACTNZ010000010">
    <property type="protein sequence ID" value="KAG5529309.1"/>
    <property type="molecule type" value="Genomic_DNA"/>
</dbReference>
<evidence type="ECO:0000256" key="8">
    <source>
        <dbReference type="ARBA" id="ARBA00031501"/>
    </source>
</evidence>
<accession>A0AAV6IRX5</accession>
<organism evidence="9 10">
    <name type="scientific">Rhododendron griersonianum</name>
    <dbReference type="NCBI Taxonomy" id="479676"/>
    <lineage>
        <taxon>Eukaryota</taxon>
        <taxon>Viridiplantae</taxon>
        <taxon>Streptophyta</taxon>
        <taxon>Embryophyta</taxon>
        <taxon>Tracheophyta</taxon>
        <taxon>Spermatophyta</taxon>
        <taxon>Magnoliopsida</taxon>
        <taxon>eudicotyledons</taxon>
        <taxon>Gunneridae</taxon>
        <taxon>Pentapetalae</taxon>
        <taxon>asterids</taxon>
        <taxon>Ericales</taxon>
        <taxon>Ericaceae</taxon>
        <taxon>Ericoideae</taxon>
        <taxon>Rhodoreae</taxon>
        <taxon>Rhododendron</taxon>
    </lineage>
</organism>
<keyword evidence="4" id="KW-0328">Glycosyltransferase</keyword>
<reference evidence="9" key="1">
    <citation type="submission" date="2020-08" db="EMBL/GenBank/DDBJ databases">
        <title>Plant Genome Project.</title>
        <authorList>
            <person name="Zhang R.-G."/>
        </authorList>
    </citation>
    <scope>NUCLEOTIDE SEQUENCE</scope>
    <source>
        <strain evidence="9">WSP0</strain>
        <tissue evidence="9">Leaf</tissue>
    </source>
</reference>
<dbReference type="AlphaFoldDB" id="A0AAV6IRX5"/>
<comment type="similarity">
    <text evidence="2">Belongs to the disproportionating enzyme family.</text>
</comment>
<dbReference type="PANTHER" id="PTHR32438">
    <property type="entry name" value="4-ALPHA-GLUCANOTRANSFERASE DPE1, CHLOROPLASTIC/AMYLOPLASTIC"/>
    <property type="match status" value="1"/>
</dbReference>
<dbReference type="InterPro" id="IPR017853">
    <property type="entry name" value="GH"/>
</dbReference>
<keyword evidence="5" id="KW-0808">Transferase</keyword>
<evidence type="ECO:0000256" key="6">
    <source>
        <dbReference type="ARBA" id="ARBA00023277"/>
    </source>
</evidence>
<keyword evidence="10" id="KW-1185">Reference proteome</keyword>
<evidence type="ECO:0000256" key="1">
    <source>
        <dbReference type="ARBA" id="ARBA00000439"/>
    </source>
</evidence>
<dbReference type="EC" id="2.4.1.25" evidence="3"/>
<sequence>MLTLAKGELTDSDENSPLYDWKAMERYGFSWWTCRIGRAQDLFDEFRIDHFRGFAGFWAVPSGELELKLKLQWSDDGRWDLESRRFLNVEKLDRSPQIKSWSSVSCIDPYFASDSSTQIIGGLPQLFTEGKLRSVVVHFPGCPSFEKFLELYCTVVDKKAWVLNYLVEDFRVGFGGFRPLMSSLAFHPIWMLIGNLS</sequence>
<protein>
    <recommendedName>
        <fullName evidence="3">4-alpha-glucanotransferase</fullName>
        <ecNumber evidence="3">2.4.1.25</ecNumber>
    </recommendedName>
    <alternativeName>
        <fullName evidence="7">Amylomaltase</fullName>
    </alternativeName>
    <alternativeName>
        <fullName evidence="8">Disproportionating enzyme</fullName>
    </alternativeName>
</protein>
<dbReference type="GO" id="GO:0004134">
    <property type="term" value="F:4-alpha-glucanotransferase activity"/>
    <property type="evidence" value="ECO:0007669"/>
    <property type="project" value="UniProtKB-EC"/>
</dbReference>
<dbReference type="SUPFAM" id="SSF51445">
    <property type="entry name" value="(Trans)glycosidases"/>
    <property type="match status" value="1"/>
</dbReference>
<evidence type="ECO:0000256" key="2">
    <source>
        <dbReference type="ARBA" id="ARBA00005684"/>
    </source>
</evidence>
<dbReference type="Proteomes" id="UP000823749">
    <property type="component" value="Chromosome 10"/>
</dbReference>
<dbReference type="GO" id="GO:0005975">
    <property type="term" value="P:carbohydrate metabolic process"/>
    <property type="evidence" value="ECO:0007669"/>
    <property type="project" value="InterPro"/>
</dbReference>
<evidence type="ECO:0000256" key="3">
    <source>
        <dbReference type="ARBA" id="ARBA00012560"/>
    </source>
</evidence>
<comment type="catalytic activity">
    <reaction evidence="1">
        <text>Transfers a segment of a (1-&gt;4)-alpha-D-glucan to a new position in an acceptor, which may be glucose or a (1-&gt;4)-alpha-D-glucan.</text>
        <dbReference type="EC" id="2.4.1.25"/>
    </reaction>
</comment>
<proteinExistence type="inferred from homology"/>
<dbReference type="InterPro" id="IPR003385">
    <property type="entry name" value="Glyco_hydro_77"/>
</dbReference>
<comment type="caution">
    <text evidence="9">The sequence shown here is derived from an EMBL/GenBank/DDBJ whole genome shotgun (WGS) entry which is preliminary data.</text>
</comment>
<evidence type="ECO:0000313" key="9">
    <source>
        <dbReference type="EMBL" id="KAG5529309.1"/>
    </source>
</evidence>
<evidence type="ECO:0000256" key="5">
    <source>
        <dbReference type="ARBA" id="ARBA00022679"/>
    </source>
</evidence>
<dbReference type="Gene3D" id="3.20.20.80">
    <property type="entry name" value="Glycosidases"/>
    <property type="match status" value="1"/>
</dbReference>
<evidence type="ECO:0000256" key="7">
    <source>
        <dbReference type="ARBA" id="ARBA00031423"/>
    </source>
</evidence>
<evidence type="ECO:0000256" key="4">
    <source>
        <dbReference type="ARBA" id="ARBA00022676"/>
    </source>
</evidence>
<gene>
    <name evidence="9" type="ORF">RHGRI_029869</name>
</gene>
<name>A0AAV6IRX5_9ERIC</name>
<dbReference type="Pfam" id="PF02446">
    <property type="entry name" value="Glyco_hydro_77"/>
    <property type="match status" value="1"/>
</dbReference>
<dbReference type="PANTHER" id="PTHR32438:SF5">
    <property type="entry name" value="4-ALPHA-GLUCANOTRANSFERASE DPE1, CHLOROPLASTIC_AMYLOPLASTIC"/>
    <property type="match status" value="1"/>
</dbReference>
<keyword evidence="6" id="KW-0119">Carbohydrate metabolism</keyword>
<evidence type="ECO:0000313" key="10">
    <source>
        <dbReference type="Proteomes" id="UP000823749"/>
    </source>
</evidence>